<dbReference type="EC" id="2.4.99.28" evidence="6"/>
<keyword evidence="6" id="KW-0997">Cell inner membrane</keyword>
<gene>
    <name evidence="6" type="primary">rodA</name>
    <name evidence="7" type="ordered locus">Taci_1203</name>
</gene>
<dbReference type="EMBL" id="CP001818">
    <property type="protein sequence ID" value="ACZ19435.1"/>
    <property type="molecule type" value="Genomic_DNA"/>
</dbReference>
<proteinExistence type="inferred from homology"/>
<dbReference type="PANTHER" id="PTHR30474:SF1">
    <property type="entry name" value="PEPTIDOGLYCAN GLYCOSYLTRANSFERASE MRDB"/>
    <property type="match status" value="1"/>
</dbReference>
<feature type="transmembrane region" description="Helical" evidence="6">
    <location>
        <begin position="81"/>
        <end position="99"/>
    </location>
</feature>
<keyword evidence="8" id="KW-1185">Reference proteome</keyword>
<dbReference type="GO" id="GO:0015648">
    <property type="term" value="F:lipid-linked peptidoglycan transporter activity"/>
    <property type="evidence" value="ECO:0007669"/>
    <property type="project" value="TreeGrafter"/>
</dbReference>
<dbReference type="GO" id="GO:0008360">
    <property type="term" value="P:regulation of cell shape"/>
    <property type="evidence" value="ECO:0007669"/>
    <property type="project" value="UniProtKB-KW"/>
</dbReference>
<dbReference type="GO" id="GO:0032153">
    <property type="term" value="C:cell division site"/>
    <property type="evidence" value="ECO:0007669"/>
    <property type="project" value="TreeGrafter"/>
</dbReference>
<dbReference type="GO" id="GO:0005886">
    <property type="term" value="C:plasma membrane"/>
    <property type="evidence" value="ECO:0007669"/>
    <property type="project" value="UniProtKB-SubCell"/>
</dbReference>
<evidence type="ECO:0000256" key="3">
    <source>
        <dbReference type="ARBA" id="ARBA00022960"/>
    </source>
</evidence>
<keyword evidence="6" id="KW-0328">Glycosyltransferase</keyword>
<sequence length="374" mass="40494">MSLKSPSWNEIRSTLDRPLGLITGALFSLGMVALLSASTGVYKANYSFPIRQALWGMVGFAGYIWVIKVGYRRILEMSERIYGASLLLLFLVLVMGHTAKGAQSWFNLGPVRLQPSELGKLALGVFMARHLCRFPPEDLRSIGMALGLSGLSLALLMLQPDLGSALVYCAMIGAGLWAAGIGSRYMGGLVTLGLMALPVAWGFLKPYQRMRLLVFIDPKVDPLGAGYNVIQSRIAVGSGGLFGKGFMGGTQGRLHFLPEPHTDFIFSVFAEEFGFVGGVAAVLLFVALIWRIFQIAFEARDLRAKVLCSMLGAWMFFQTFESIAMSMGLAPVTGLPLPLFSYGGSSLVAEMLALGLVQSVAVESRRERFDLPGS</sequence>
<dbReference type="InterPro" id="IPR001182">
    <property type="entry name" value="FtsW/RodA"/>
</dbReference>
<comment type="function">
    <text evidence="6">Peptidoglycan polymerase that is essential for cell wall elongation.</text>
</comment>
<keyword evidence="3 6" id="KW-0133">Cell shape</keyword>
<comment type="subcellular location">
    <subcellularLocation>
        <location evidence="6">Cell inner membrane</location>
        <topology evidence="6">Multi-pass membrane protein</topology>
    </subcellularLocation>
    <subcellularLocation>
        <location evidence="1">Membrane</location>
        <topology evidence="1">Multi-pass membrane protein</topology>
    </subcellularLocation>
</comment>
<protein>
    <recommendedName>
        <fullName evidence="6">Peptidoglycan glycosyltransferase RodA</fullName>
        <shortName evidence="6">PGT</shortName>
        <ecNumber evidence="6">2.4.99.28</ecNumber>
    </recommendedName>
    <alternativeName>
        <fullName evidence="6">Cell elongation protein RodA</fullName>
    </alternativeName>
    <alternativeName>
        <fullName evidence="6">Cell wall polymerase</fullName>
    </alternativeName>
    <alternativeName>
        <fullName evidence="6">Peptidoglycan polymerase</fullName>
        <shortName evidence="6">PG polymerase</shortName>
    </alternativeName>
</protein>
<dbReference type="AlphaFoldDB" id="D1B5Z4"/>
<dbReference type="EnsemblBacteria" id="ACZ19435">
    <property type="protein sequence ID" value="ACZ19435"/>
    <property type="gene ID" value="Taci_1203"/>
</dbReference>
<dbReference type="Proteomes" id="UP000002030">
    <property type="component" value="Chromosome"/>
</dbReference>
<feature type="transmembrane region" description="Helical" evidence="6">
    <location>
        <begin position="48"/>
        <end position="69"/>
    </location>
</feature>
<evidence type="ECO:0000256" key="2">
    <source>
        <dbReference type="ARBA" id="ARBA00022692"/>
    </source>
</evidence>
<evidence type="ECO:0000256" key="1">
    <source>
        <dbReference type="ARBA" id="ARBA00004141"/>
    </source>
</evidence>
<evidence type="ECO:0000313" key="8">
    <source>
        <dbReference type="Proteomes" id="UP000002030"/>
    </source>
</evidence>
<dbReference type="UniPathway" id="UPA00219"/>
<comment type="catalytic activity">
    <reaction evidence="6">
        <text>[GlcNAc-(1-&gt;4)-Mur2Ac(oyl-L-Ala-gamma-D-Glu-L-Lys-D-Ala-D-Ala)](n)-di-trans,octa-cis-undecaprenyl diphosphate + beta-D-GlcNAc-(1-&gt;4)-Mur2Ac(oyl-L-Ala-gamma-D-Glu-L-Lys-D-Ala-D-Ala)-di-trans,octa-cis-undecaprenyl diphosphate = [GlcNAc-(1-&gt;4)-Mur2Ac(oyl-L-Ala-gamma-D-Glu-L-Lys-D-Ala-D-Ala)](n+1)-di-trans,octa-cis-undecaprenyl diphosphate + di-trans,octa-cis-undecaprenyl diphosphate + H(+)</text>
        <dbReference type="Rhea" id="RHEA:23708"/>
        <dbReference type="Rhea" id="RHEA-COMP:9602"/>
        <dbReference type="Rhea" id="RHEA-COMP:9603"/>
        <dbReference type="ChEBI" id="CHEBI:15378"/>
        <dbReference type="ChEBI" id="CHEBI:58405"/>
        <dbReference type="ChEBI" id="CHEBI:60033"/>
        <dbReference type="ChEBI" id="CHEBI:78435"/>
        <dbReference type="EC" id="2.4.99.28"/>
    </reaction>
</comment>
<keyword evidence="6" id="KW-0961">Cell wall biogenesis/degradation</keyword>
<dbReference type="HAMAP" id="MF_02079">
    <property type="entry name" value="PGT_RodA"/>
    <property type="match status" value="1"/>
</dbReference>
<dbReference type="GO" id="GO:0008955">
    <property type="term" value="F:peptidoglycan glycosyltransferase activity"/>
    <property type="evidence" value="ECO:0007669"/>
    <property type="project" value="UniProtKB-UniRule"/>
</dbReference>
<comment type="similarity">
    <text evidence="6">Belongs to the SEDS family. MrdB/RodA subfamily.</text>
</comment>
<dbReference type="KEGG" id="tai:Taci_1203"/>
<keyword evidence="6" id="KW-0573">Peptidoglycan synthesis</keyword>
<dbReference type="InterPro" id="IPR011923">
    <property type="entry name" value="RodA/MrdB"/>
</dbReference>
<feature type="transmembrane region" description="Helical" evidence="6">
    <location>
        <begin position="21"/>
        <end position="42"/>
    </location>
</feature>
<dbReference type="PANTHER" id="PTHR30474">
    <property type="entry name" value="CELL CYCLE PROTEIN"/>
    <property type="match status" value="1"/>
</dbReference>
<keyword evidence="4 6" id="KW-1133">Transmembrane helix</keyword>
<dbReference type="Pfam" id="PF01098">
    <property type="entry name" value="FTSW_RODA_SPOVE"/>
    <property type="match status" value="1"/>
</dbReference>
<feature type="transmembrane region" description="Helical" evidence="6">
    <location>
        <begin position="264"/>
        <end position="290"/>
    </location>
</feature>
<dbReference type="HOGENOM" id="CLU_029243_2_2_0"/>
<accession>D1B5Z4</accession>
<dbReference type="PATRIC" id="fig|525903.6.peg.1203"/>
<feature type="transmembrane region" description="Helical" evidence="6">
    <location>
        <begin position="302"/>
        <end position="320"/>
    </location>
</feature>
<dbReference type="eggNOG" id="COG0772">
    <property type="taxonomic scope" value="Bacteria"/>
</dbReference>
<feature type="transmembrane region" description="Helical" evidence="6">
    <location>
        <begin position="165"/>
        <end position="181"/>
    </location>
</feature>
<organism evidence="7 8">
    <name type="scientific">Thermanaerovibrio acidaminovorans (strain ATCC 49978 / DSM 6589 / Su883)</name>
    <name type="common">Selenomonas acidaminovorans</name>
    <dbReference type="NCBI Taxonomy" id="525903"/>
    <lineage>
        <taxon>Bacteria</taxon>
        <taxon>Thermotogati</taxon>
        <taxon>Synergistota</taxon>
        <taxon>Synergistia</taxon>
        <taxon>Synergistales</taxon>
        <taxon>Synergistaceae</taxon>
        <taxon>Thermanaerovibrio</taxon>
    </lineage>
</organism>
<feature type="transmembrane region" description="Helical" evidence="6">
    <location>
        <begin position="187"/>
        <end position="204"/>
    </location>
</feature>
<dbReference type="STRING" id="525903.Taci_1203"/>
<evidence type="ECO:0000313" key="7">
    <source>
        <dbReference type="EMBL" id="ACZ19435.1"/>
    </source>
</evidence>
<evidence type="ECO:0000256" key="5">
    <source>
        <dbReference type="ARBA" id="ARBA00023136"/>
    </source>
</evidence>
<name>D1B5Z4_THEAS</name>
<dbReference type="GO" id="GO:0009252">
    <property type="term" value="P:peptidoglycan biosynthetic process"/>
    <property type="evidence" value="ECO:0007669"/>
    <property type="project" value="UniProtKB-UniRule"/>
</dbReference>
<comment type="pathway">
    <text evidence="6">Cell wall biogenesis; peptidoglycan biosynthesis.</text>
</comment>
<dbReference type="RefSeq" id="WP_012869947.1">
    <property type="nucleotide sequence ID" value="NC_013522.1"/>
</dbReference>
<dbReference type="NCBIfam" id="TIGR02210">
    <property type="entry name" value="rodA_shape"/>
    <property type="match status" value="1"/>
</dbReference>
<keyword evidence="5 6" id="KW-0472">Membrane</keyword>
<keyword evidence="6" id="KW-1003">Cell membrane</keyword>
<keyword evidence="2 6" id="KW-0812">Transmembrane</keyword>
<dbReference type="GO" id="GO:0051301">
    <property type="term" value="P:cell division"/>
    <property type="evidence" value="ECO:0007669"/>
    <property type="project" value="InterPro"/>
</dbReference>
<evidence type="ECO:0000256" key="4">
    <source>
        <dbReference type="ARBA" id="ARBA00022989"/>
    </source>
</evidence>
<evidence type="ECO:0000256" key="6">
    <source>
        <dbReference type="HAMAP-Rule" id="MF_02079"/>
    </source>
</evidence>
<reference evidence="7 8" key="1">
    <citation type="journal article" date="2009" name="Stand. Genomic Sci.">
        <title>Complete genome sequence of Thermanaerovibrio acidaminovorans type strain (Su883).</title>
        <authorList>
            <person name="Chovatia M."/>
            <person name="Sikorski J."/>
            <person name="Schroder M."/>
            <person name="Lapidus A."/>
            <person name="Nolan M."/>
            <person name="Tice H."/>
            <person name="Glavina Del Rio T."/>
            <person name="Copeland A."/>
            <person name="Cheng J.F."/>
            <person name="Lucas S."/>
            <person name="Chen F."/>
            <person name="Bruce D."/>
            <person name="Goodwin L."/>
            <person name="Pitluck S."/>
            <person name="Ivanova N."/>
            <person name="Mavromatis K."/>
            <person name="Ovchinnikova G."/>
            <person name="Pati A."/>
            <person name="Chen A."/>
            <person name="Palaniappan K."/>
            <person name="Land M."/>
            <person name="Hauser L."/>
            <person name="Chang Y.J."/>
            <person name="Jeffries C.D."/>
            <person name="Chain P."/>
            <person name="Saunders E."/>
            <person name="Detter J.C."/>
            <person name="Brettin T."/>
            <person name="Rohde M."/>
            <person name="Goker M."/>
            <person name="Spring S."/>
            <person name="Bristow J."/>
            <person name="Markowitz V."/>
            <person name="Hugenholtz P."/>
            <person name="Kyrpides N.C."/>
            <person name="Klenk H.P."/>
            <person name="Eisen J.A."/>
        </authorList>
    </citation>
    <scope>NUCLEOTIDE SEQUENCE [LARGE SCALE GENOMIC DNA]</scope>
    <source>
        <strain evidence="8">ATCC 49978 / DSM 6589 / Su883</strain>
    </source>
</reference>
<dbReference type="GO" id="GO:0071555">
    <property type="term" value="P:cell wall organization"/>
    <property type="evidence" value="ECO:0007669"/>
    <property type="project" value="UniProtKB-KW"/>
</dbReference>
<keyword evidence="6" id="KW-0808">Transferase</keyword>
<dbReference type="OrthoDB" id="9812661at2"/>
<feature type="transmembrane region" description="Helical" evidence="6">
    <location>
        <begin position="340"/>
        <end position="362"/>
    </location>
</feature>